<accession>A0A7C9D3B3</accession>
<proteinExistence type="predicted"/>
<keyword evidence="1" id="KW-0812">Transmembrane</keyword>
<evidence type="ECO:0000313" key="2">
    <source>
        <dbReference type="EMBL" id="MBA4630583.1"/>
    </source>
</evidence>
<evidence type="ECO:0000256" key="1">
    <source>
        <dbReference type="SAM" id="Phobius"/>
    </source>
</evidence>
<name>A0A7C9D3B3_OPUST</name>
<protein>
    <submittedName>
        <fullName evidence="2">Uncharacterized protein</fullName>
    </submittedName>
</protein>
<keyword evidence="1" id="KW-1133">Transmembrane helix</keyword>
<organism evidence="2">
    <name type="scientific">Opuntia streptacantha</name>
    <name type="common">Prickly pear cactus</name>
    <name type="synonym">Opuntia cardona</name>
    <dbReference type="NCBI Taxonomy" id="393608"/>
    <lineage>
        <taxon>Eukaryota</taxon>
        <taxon>Viridiplantae</taxon>
        <taxon>Streptophyta</taxon>
        <taxon>Embryophyta</taxon>
        <taxon>Tracheophyta</taxon>
        <taxon>Spermatophyta</taxon>
        <taxon>Magnoliopsida</taxon>
        <taxon>eudicotyledons</taxon>
        <taxon>Gunneridae</taxon>
        <taxon>Pentapetalae</taxon>
        <taxon>Caryophyllales</taxon>
        <taxon>Cactineae</taxon>
        <taxon>Cactaceae</taxon>
        <taxon>Opuntioideae</taxon>
        <taxon>Opuntia</taxon>
    </lineage>
</organism>
<reference evidence="2" key="2">
    <citation type="submission" date="2020-07" db="EMBL/GenBank/DDBJ databases">
        <authorList>
            <person name="Vera ALvarez R."/>
            <person name="Arias-Moreno D.M."/>
            <person name="Jimenez-Jacinto V."/>
            <person name="Jimenez-Bremont J.F."/>
            <person name="Swaminathan K."/>
            <person name="Moose S.P."/>
            <person name="Guerrero-Gonzalez M.L."/>
            <person name="Marino-Ramirez L."/>
            <person name="Landsman D."/>
            <person name="Rodriguez-Kessler M."/>
            <person name="Delgado-Sanchez P."/>
        </authorList>
    </citation>
    <scope>NUCLEOTIDE SEQUENCE</scope>
    <source>
        <tissue evidence="2">Cladode</tissue>
    </source>
</reference>
<reference evidence="2" key="1">
    <citation type="journal article" date="2013" name="J. Plant Res.">
        <title>Effect of fungi and light on seed germination of three Opuntia species from semiarid lands of central Mexico.</title>
        <authorList>
            <person name="Delgado-Sanchez P."/>
            <person name="Jimenez-Bremont J.F."/>
            <person name="Guerrero-Gonzalez Mde L."/>
            <person name="Flores J."/>
        </authorList>
    </citation>
    <scope>NUCLEOTIDE SEQUENCE</scope>
    <source>
        <tissue evidence="2">Cladode</tissue>
    </source>
</reference>
<dbReference type="EMBL" id="GISG01074218">
    <property type="protein sequence ID" value="MBA4630583.1"/>
    <property type="molecule type" value="Transcribed_RNA"/>
</dbReference>
<keyword evidence="1" id="KW-0472">Membrane</keyword>
<sequence length="152" mass="17400">MLPPTTPFLVLVPPPAETASGSEEFHGRRKSTSFFCSDCRKSGRVIGEVSLETSSKHEHLLKLLVMLRSIFSAVVIRIAAAVDLAFSISPLIRFLQIRSMTAAHNLRHHNSRHQWRRNQISPSSDSQYRNQAAFRRLRSTHWQSITNRLRVR</sequence>
<feature type="transmembrane region" description="Helical" evidence="1">
    <location>
        <begin position="70"/>
        <end position="92"/>
    </location>
</feature>
<dbReference type="AlphaFoldDB" id="A0A7C9D3B3"/>